<reference evidence="2 3" key="1">
    <citation type="submission" date="2019-03" db="EMBL/GenBank/DDBJ databases">
        <title>Genomic Encyclopedia of Type Strains, Phase IV (KMG-IV): sequencing the most valuable type-strain genomes for metagenomic binning, comparative biology and taxonomic classification.</title>
        <authorList>
            <person name="Goeker M."/>
        </authorList>
    </citation>
    <scope>NUCLEOTIDE SEQUENCE [LARGE SCALE GENOMIC DNA]</scope>
    <source>
        <strain evidence="2 3">DSM 103923</strain>
    </source>
</reference>
<keyword evidence="2" id="KW-0560">Oxidoreductase</keyword>
<organism evidence="2 3">
    <name type="scientific">Sulfuritortus calidifontis</name>
    <dbReference type="NCBI Taxonomy" id="1914471"/>
    <lineage>
        <taxon>Bacteria</taxon>
        <taxon>Pseudomonadati</taxon>
        <taxon>Pseudomonadota</taxon>
        <taxon>Betaproteobacteria</taxon>
        <taxon>Nitrosomonadales</taxon>
        <taxon>Thiobacillaceae</taxon>
        <taxon>Sulfuritortus</taxon>
    </lineage>
</organism>
<dbReference type="PANTHER" id="PTHR37811">
    <property type="entry name" value="BLL5343 PROTEIN"/>
    <property type="match status" value="1"/>
</dbReference>
<accession>A0A4V2UQ96</accession>
<dbReference type="Pfam" id="PF03992">
    <property type="entry name" value="ABM"/>
    <property type="match status" value="1"/>
</dbReference>
<dbReference type="Gene3D" id="3.30.70.100">
    <property type="match status" value="1"/>
</dbReference>
<dbReference type="PROSITE" id="PS51725">
    <property type="entry name" value="ABM"/>
    <property type="match status" value="1"/>
</dbReference>
<proteinExistence type="predicted"/>
<protein>
    <submittedName>
        <fullName evidence="2">Heme-degrading monooxygenase HmoA</fullName>
    </submittedName>
</protein>
<evidence type="ECO:0000259" key="1">
    <source>
        <dbReference type="PROSITE" id="PS51725"/>
    </source>
</evidence>
<dbReference type="AlphaFoldDB" id="A0A4V2UQ96"/>
<dbReference type="RefSeq" id="WP_126458207.1">
    <property type="nucleotide sequence ID" value="NZ_SLZY01000020.1"/>
</dbReference>
<dbReference type="InterPro" id="IPR011008">
    <property type="entry name" value="Dimeric_a/b-barrel"/>
</dbReference>
<evidence type="ECO:0000313" key="3">
    <source>
        <dbReference type="Proteomes" id="UP000295135"/>
    </source>
</evidence>
<keyword evidence="3" id="KW-1185">Reference proteome</keyword>
<comment type="caution">
    <text evidence="2">The sequence shown here is derived from an EMBL/GenBank/DDBJ whole genome shotgun (WGS) entry which is preliminary data.</text>
</comment>
<feature type="domain" description="ABM" evidence="1">
    <location>
        <begin position="12"/>
        <end position="98"/>
    </location>
</feature>
<name>A0A4V2UQ96_9PROT</name>
<keyword evidence="2" id="KW-0503">Monooxygenase</keyword>
<sequence>MPGIARTPEPPYYAVIFSSRRSPGDEGYRQMAERMVELAAAQPGFLGMESAREQDGFGITVSYWASIEAIRHWQVNAEHLVAQEKGKRAWYEDYEVRVAKVERAYGKHE</sequence>
<dbReference type="Proteomes" id="UP000295135">
    <property type="component" value="Unassembled WGS sequence"/>
</dbReference>
<dbReference type="OrthoDB" id="9797060at2"/>
<evidence type="ECO:0000313" key="2">
    <source>
        <dbReference type="EMBL" id="TCS69473.1"/>
    </source>
</evidence>
<dbReference type="InterPro" id="IPR007138">
    <property type="entry name" value="ABM_dom"/>
</dbReference>
<dbReference type="PANTHER" id="PTHR37811:SF2">
    <property type="entry name" value="ABM DOMAIN-CONTAINING PROTEIN"/>
    <property type="match status" value="1"/>
</dbReference>
<dbReference type="SUPFAM" id="SSF54909">
    <property type="entry name" value="Dimeric alpha+beta barrel"/>
    <property type="match status" value="1"/>
</dbReference>
<gene>
    <name evidence="2" type="ORF">EDC61_12034</name>
</gene>
<dbReference type="EMBL" id="SLZY01000020">
    <property type="protein sequence ID" value="TCS69473.1"/>
    <property type="molecule type" value="Genomic_DNA"/>
</dbReference>
<dbReference type="InterPro" id="IPR052936">
    <property type="entry name" value="Jasmonate_Hydroxylase-like"/>
</dbReference>
<dbReference type="GO" id="GO:0004497">
    <property type="term" value="F:monooxygenase activity"/>
    <property type="evidence" value="ECO:0007669"/>
    <property type="project" value="UniProtKB-KW"/>
</dbReference>